<feature type="domain" description="Histidine kinase" evidence="9">
    <location>
        <begin position="226"/>
        <end position="434"/>
    </location>
</feature>
<evidence type="ECO:0000256" key="2">
    <source>
        <dbReference type="ARBA" id="ARBA00012438"/>
    </source>
</evidence>
<keyword evidence="6 10" id="KW-0418">Kinase</keyword>
<evidence type="ECO:0000259" key="9">
    <source>
        <dbReference type="PROSITE" id="PS50109"/>
    </source>
</evidence>
<evidence type="ECO:0000256" key="6">
    <source>
        <dbReference type="ARBA" id="ARBA00022777"/>
    </source>
</evidence>
<keyword evidence="5" id="KW-0547">Nucleotide-binding</keyword>
<dbReference type="InterPro" id="IPR036097">
    <property type="entry name" value="HisK_dim/P_sf"/>
</dbReference>
<organism evidence="10 11">
    <name type="scientific">Marinitoga aeolica</name>
    <dbReference type="NCBI Taxonomy" id="2809031"/>
    <lineage>
        <taxon>Bacteria</taxon>
        <taxon>Thermotogati</taxon>
        <taxon>Thermotogota</taxon>
        <taxon>Thermotogae</taxon>
        <taxon>Petrotogales</taxon>
        <taxon>Petrotogaceae</taxon>
        <taxon>Marinitoga</taxon>
    </lineage>
</organism>
<dbReference type="CDD" id="cd00075">
    <property type="entry name" value="HATPase"/>
    <property type="match status" value="1"/>
</dbReference>
<protein>
    <recommendedName>
        <fullName evidence="2">histidine kinase</fullName>
        <ecNumber evidence="2">2.7.13.3</ecNumber>
    </recommendedName>
</protein>
<dbReference type="Gene3D" id="3.30.565.10">
    <property type="entry name" value="Histidine kinase-like ATPase, C-terminal domain"/>
    <property type="match status" value="1"/>
</dbReference>
<dbReference type="Gene3D" id="1.10.287.130">
    <property type="match status" value="1"/>
</dbReference>
<dbReference type="SMART" id="SM00387">
    <property type="entry name" value="HATPase_c"/>
    <property type="match status" value="1"/>
</dbReference>
<gene>
    <name evidence="10" type="ORF">JRV97_04755</name>
</gene>
<dbReference type="RefSeq" id="WP_281000704.1">
    <property type="nucleotide sequence ID" value="NZ_CP069362.1"/>
</dbReference>
<evidence type="ECO:0000256" key="5">
    <source>
        <dbReference type="ARBA" id="ARBA00022741"/>
    </source>
</evidence>
<dbReference type="Proteomes" id="UP001232493">
    <property type="component" value="Chromosome"/>
</dbReference>
<keyword evidence="7" id="KW-0067">ATP-binding</keyword>
<evidence type="ECO:0000256" key="1">
    <source>
        <dbReference type="ARBA" id="ARBA00000085"/>
    </source>
</evidence>
<dbReference type="EMBL" id="CP069362">
    <property type="protein sequence ID" value="WGS65864.1"/>
    <property type="molecule type" value="Genomic_DNA"/>
</dbReference>
<dbReference type="PROSITE" id="PS50109">
    <property type="entry name" value="HIS_KIN"/>
    <property type="match status" value="1"/>
</dbReference>
<keyword evidence="11" id="KW-1185">Reference proteome</keyword>
<dbReference type="PANTHER" id="PTHR43065:SF10">
    <property type="entry name" value="PEROXIDE STRESS-ACTIVATED HISTIDINE KINASE MAK3"/>
    <property type="match status" value="1"/>
</dbReference>
<keyword evidence="4" id="KW-0808">Transferase</keyword>
<dbReference type="SUPFAM" id="SSF55874">
    <property type="entry name" value="ATPase domain of HSP90 chaperone/DNA topoisomerase II/histidine kinase"/>
    <property type="match status" value="1"/>
</dbReference>
<dbReference type="InterPro" id="IPR004358">
    <property type="entry name" value="Sig_transdc_His_kin-like_C"/>
</dbReference>
<evidence type="ECO:0000256" key="8">
    <source>
        <dbReference type="ARBA" id="ARBA00023012"/>
    </source>
</evidence>
<evidence type="ECO:0000313" key="11">
    <source>
        <dbReference type="Proteomes" id="UP001232493"/>
    </source>
</evidence>
<dbReference type="InterPro" id="IPR036890">
    <property type="entry name" value="HATPase_C_sf"/>
</dbReference>
<dbReference type="PANTHER" id="PTHR43065">
    <property type="entry name" value="SENSOR HISTIDINE KINASE"/>
    <property type="match status" value="1"/>
</dbReference>
<evidence type="ECO:0000256" key="3">
    <source>
        <dbReference type="ARBA" id="ARBA00022553"/>
    </source>
</evidence>
<sequence length="436" mass="51093">MEIDINNLNTPIAIIDIDGNILNSNFSFDVFFKEKNLFNLINPLFHSMLKSILKNHSTFYSSERKNKKIFKNKNYFILNLHPLNEKEYIMELYPKSKEYISEISINTKLKYLYSLTDFYNKSLSFLFSIQYLNKDEIEENFIKLIQHNDFILFISKEKESPYYFEFFENTYYYKLKKDIPLNIIPLINNSIEILSKHSESIFNIFSKREGTKVFDYLEIANNLIVGMFHEINNPLSIVLMKSEMLSNLIDEKYQGYVKSIIDNVYRIIEITGLFKALVKGEISQTKIDLIEIIKNVVKFMRFKAPSNIKINLSSNSWEPHYIKGNKQELMIVFSNLIENAIEAINSTKKTGFINISINELPTFYTVIIEDNGEGIPKENIKKIFEPFFTTKSKHGMGYGLFFVYNICLKHKIEINVDSKVNKGTKFILKISKIKGD</sequence>
<evidence type="ECO:0000256" key="4">
    <source>
        <dbReference type="ARBA" id="ARBA00022679"/>
    </source>
</evidence>
<evidence type="ECO:0000256" key="7">
    <source>
        <dbReference type="ARBA" id="ARBA00022840"/>
    </source>
</evidence>
<dbReference type="InterPro" id="IPR005467">
    <property type="entry name" value="His_kinase_dom"/>
</dbReference>
<comment type="catalytic activity">
    <reaction evidence="1">
        <text>ATP + protein L-histidine = ADP + protein N-phospho-L-histidine.</text>
        <dbReference type="EC" id="2.7.13.3"/>
    </reaction>
</comment>
<dbReference type="InterPro" id="IPR003661">
    <property type="entry name" value="HisK_dim/P_dom"/>
</dbReference>
<keyword evidence="8" id="KW-0902">Two-component regulatory system</keyword>
<accession>A0ABY8PT98</accession>
<dbReference type="InterPro" id="IPR003594">
    <property type="entry name" value="HATPase_dom"/>
</dbReference>
<dbReference type="EC" id="2.7.13.3" evidence="2"/>
<dbReference type="CDD" id="cd00082">
    <property type="entry name" value="HisKA"/>
    <property type="match status" value="1"/>
</dbReference>
<dbReference type="GO" id="GO:0016301">
    <property type="term" value="F:kinase activity"/>
    <property type="evidence" value="ECO:0007669"/>
    <property type="project" value="UniProtKB-KW"/>
</dbReference>
<name>A0ABY8PT98_9BACT</name>
<dbReference type="SUPFAM" id="SSF47384">
    <property type="entry name" value="Homodimeric domain of signal transducing histidine kinase"/>
    <property type="match status" value="1"/>
</dbReference>
<dbReference type="Pfam" id="PF02518">
    <property type="entry name" value="HATPase_c"/>
    <property type="match status" value="1"/>
</dbReference>
<reference evidence="10 11" key="1">
    <citation type="submission" date="2021-02" db="EMBL/GenBank/DDBJ databases">
        <title>Characterization of Marinitoga sp. nov. str. BP5-C20A.</title>
        <authorList>
            <person name="Erauso G."/>
            <person name="Postec A."/>
        </authorList>
    </citation>
    <scope>NUCLEOTIDE SEQUENCE [LARGE SCALE GENOMIC DNA]</scope>
    <source>
        <strain evidence="10 11">BP5-C20A</strain>
    </source>
</reference>
<evidence type="ECO:0000313" key="10">
    <source>
        <dbReference type="EMBL" id="WGS65864.1"/>
    </source>
</evidence>
<proteinExistence type="predicted"/>
<keyword evidence="3" id="KW-0597">Phosphoprotein</keyword>
<dbReference type="PRINTS" id="PR00344">
    <property type="entry name" value="BCTRLSENSOR"/>
</dbReference>